<dbReference type="GO" id="GO:0071555">
    <property type="term" value="P:cell wall organization"/>
    <property type="evidence" value="ECO:0007669"/>
    <property type="project" value="UniProtKB-KW"/>
</dbReference>
<keyword evidence="5" id="KW-0645">Protease</keyword>
<dbReference type="RefSeq" id="WP_084364490.1">
    <property type="nucleotide sequence ID" value="NZ_LTBA01000001.1"/>
</dbReference>
<evidence type="ECO:0000313" key="16">
    <source>
        <dbReference type="EMBL" id="KYH35717.1"/>
    </source>
</evidence>
<dbReference type="OrthoDB" id="9791132at2"/>
<feature type="active site" description="Proton acceptor" evidence="12">
    <location>
        <position position="67"/>
    </location>
</feature>
<comment type="caution">
    <text evidence="16">The sequence shown here is derived from an EMBL/GenBank/DDBJ whole genome shotgun (WGS) entry which is preliminary data.</text>
</comment>
<reference evidence="16 17" key="1">
    <citation type="submission" date="2016-02" db="EMBL/GenBank/DDBJ databases">
        <title>Genome sequence of Clostridium tepidiprofundi DSM 19306.</title>
        <authorList>
            <person name="Poehlein A."/>
            <person name="Daniel R."/>
        </authorList>
    </citation>
    <scope>NUCLEOTIDE SEQUENCE [LARGE SCALE GENOMIC DNA]</scope>
    <source>
        <strain evidence="16 17">DSM 19306</strain>
    </source>
</reference>
<evidence type="ECO:0000256" key="11">
    <source>
        <dbReference type="ARBA" id="ARBA00034000"/>
    </source>
</evidence>
<evidence type="ECO:0000256" key="14">
    <source>
        <dbReference type="RuleBase" id="RU004016"/>
    </source>
</evidence>
<dbReference type="Pfam" id="PF00768">
    <property type="entry name" value="Peptidase_S11"/>
    <property type="match status" value="1"/>
</dbReference>
<keyword evidence="8" id="KW-0133">Cell shape</keyword>
<organism evidence="16 17">
    <name type="scientific">Clostridium tepidiprofundi DSM 19306</name>
    <dbReference type="NCBI Taxonomy" id="1121338"/>
    <lineage>
        <taxon>Bacteria</taxon>
        <taxon>Bacillati</taxon>
        <taxon>Bacillota</taxon>
        <taxon>Clostridia</taxon>
        <taxon>Eubacteriales</taxon>
        <taxon>Clostridiaceae</taxon>
        <taxon>Clostridium</taxon>
    </lineage>
</organism>
<gene>
    <name evidence="16" type="primary">dacB_1</name>
    <name evidence="16" type="ORF">CLTEP_01100</name>
</gene>
<dbReference type="PANTHER" id="PTHR21581">
    <property type="entry name" value="D-ALANYL-D-ALANINE CARBOXYPEPTIDASE"/>
    <property type="match status" value="1"/>
</dbReference>
<evidence type="ECO:0000256" key="4">
    <source>
        <dbReference type="ARBA" id="ARBA00022645"/>
    </source>
</evidence>
<keyword evidence="10" id="KW-0961">Cell wall biogenesis/degradation</keyword>
<keyword evidence="17" id="KW-1185">Reference proteome</keyword>
<evidence type="ECO:0000256" key="9">
    <source>
        <dbReference type="ARBA" id="ARBA00022984"/>
    </source>
</evidence>
<comment type="pathway">
    <text evidence="1">Cell wall biogenesis; peptidoglycan biosynthesis.</text>
</comment>
<keyword evidence="4 16" id="KW-0121">Carboxypeptidase</keyword>
<keyword evidence="6" id="KW-0732">Signal</keyword>
<evidence type="ECO:0000313" key="17">
    <source>
        <dbReference type="Proteomes" id="UP000075531"/>
    </source>
</evidence>
<dbReference type="PATRIC" id="fig|1121338.3.peg.112"/>
<dbReference type="InterPro" id="IPR012907">
    <property type="entry name" value="Peptidase_S11_C"/>
</dbReference>
<dbReference type="GO" id="GO:0009002">
    <property type="term" value="F:serine-type D-Ala-D-Ala carboxypeptidase activity"/>
    <property type="evidence" value="ECO:0007669"/>
    <property type="project" value="UniProtKB-EC"/>
</dbReference>
<feature type="active site" description="Acyl-ester intermediate" evidence="12">
    <location>
        <position position="64"/>
    </location>
</feature>
<dbReference type="PRINTS" id="PR00725">
    <property type="entry name" value="DADACBPTASE1"/>
</dbReference>
<dbReference type="PANTHER" id="PTHR21581:SF33">
    <property type="entry name" value="D-ALANYL-D-ALANINE CARBOXYPEPTIDASE DACB"/>
    <property type="match status" value="1"/>
</dbReference>
<dbReference type="EMBL" id="LTBA01000001">
    <property type="protein sequence ID" value="KYH35717.1"/>
    <property type="molecule type" value="Genomic_DNA"/>
</dbReference>
<protein>
    <recommendedName>
        <fullName evidence="3">serine-type D-Ala-D-Ala carboxypeptidase</fullName>
        <ecNumber evidence="3">3.4.16.4</ecNumber>
    </recommendedName>
</protein>
<comment type="catalytic activity">
    <reaction evidence="11">
        <text>Preferential cleavage: (Ac)2-L-Lys-D-Ala-|-D-Ala. Also transpeptidation of peptidyl-alanyl moieties that are N-acyl substituents of D-alanine.</text>
        <dbReference type="EC" id="3.4.16.4"/>
    </reaction>
</comment>
<sequence>MSANIKKIIVTIMLIAIQIIALCNNVYSYTNDLYINARSAIAMDSKSKIVLYEKNSRELIPMASTTKIMTVLIAINYGNLNEKIEISSNAANIHGSQVGYKKGEKITLRELLYGLMLRSGNDAAIAIAEGISGSVEKFVDLMNEYAVEIGLRDTHFESPHGLDSNYHYTTAYDLALLTSIAKENDVFNKIVSTKDISAEQYGFTRSYHNINKILYLIPKANGVKTGYTGNAGKCLVSSIDYNNNDIVIVVLNCHQRWNETKKIYNYVNQNYSYKCLINSNKILGEISSKRLNKSIKLVSPVDVNIPIKKGANYLYRVVKPNFEMDVPIYKGMQIGHIDIVKVEKGEEVIMRINTVSNDDIDVKNGLLHYFDYIIEKISSK</sequence>
<dbReference type="GO" id="GO:0008360">
    <property type="term" value="P:regulation of cell shape"/>
    <property type="evidence" value="ECO:0007669"/>
    <property type="project" value="UniProtKB-KW"/>
</dbReference>
<evidence type="ECO:0000256" key="10">
    <source>
        <dbReference type="ARBA" id="ARBA00023316"/>
    </source>
</evidence>
<evidence type="ECO:0000259" key="15">
    <source>
        <dbReference type="SMART" id="SM00936"/>
    </source>
</evidence>
<evidence type="ECO:0000256" key="5">
    <source>
        <dbReference type="ARBA" id="ARBA00022670"/>
    </source>
</evidence>
<dbReference type="InterPro" id="IPR018044">
    <property type="entry name" value="Peptidase_S11"/>
</dbReference>
<feature type="active site" evidence="12">
    <location>
        <position position="119"/>
    </location>
</feature>
<proteinExistence type="inferred from homology"/>
<dbReference type="SUPFAM" id="SSF56601">
    <property type="entry name" value="beta-lactamase/transpeptidase-like"/>
    <property type="match status" value="1"/>
</dbReference>
<evidence type="ECO:0000256" key="13">
    <source>
        <dbReference type="PIRSR" id="PIRSR618044-2"/>
    </source>
</evidence>
<evidence type="ECO:0000256" key="6">
    <source>
        <dbReference type="ARBA" id="ARBA00022729"/>
    </source>
</evidence>
<evidence type="ECO:0000256" key="2">
    <source>
        <dbReference type="ARBA" id="ARBA00007164"/>
    </source>
</evidence>
<comment type="similarity">
    <text evidence="2 14">Belongs to the peptidase S11 family.</text>
</comment>
<name>A0A151B7U4_9CLOT</name>
<dbReference type="EC" id="3.4.16.4" evidence="3"/>
<evidence type="ECO:0000256" key="3">
    <source>
        <dbReference type="ARBA" id="ARBA00012448"/>
    </source>
</evidence>
<evidence type="ECO:0000256" key="1">
    <source>
        <dbReference type="ARBA" id="ARBA00004752"/>
    </source>
</evidence>
<dbReference type="Proteomes" id="UP000075531">
    <property type="component" value="Unassembled WGS sequence"/>
</dbReference>
<dbReference type="STRING" id="1121338.CLTEP_01100"/>
<feature type="domain" description="Peptidase S11 D-Ala-D-Ala carboxypeptidase A C-terminal" evidence="15">
    <location>
        <begin position="271"/>
        <end position="362"/>
    </location>
</feature>
<dbReference type="SMART" id="SM00936">
    <property type="entry name" value="PBP5_C"/>
    <property type="match status" value="1"/>
</dbReference>
<dbReference type="GO" id="GO:0009252">
    <property type="term" value="P:peptidoglycan biosynthetic process"/>
    <property type="evidence" value="ECO:0007669"/>
    <property type="project" value="UniProtKB-UniPathway"/>
</dbReference>
<dbReference type="UniPathway" id="UPA00219"/>
<evidence type="ECO:0000256" key="8">
    <source>
        <dbReference type="ARBA" id="ARBA00022960"/>
    </source>
</evidence>
<keyword evidence="7 16" id="KW-0378">Hydrolase</keyword>
<dbReference type="Gene3D" id="3.40.710.10">
    <property type="entry name" value="DD-peptidase/beta-lactamase superfamily"/>
    <property type="match status" value="1"/>
</dbReference>
<dbReference type="InterPro" id="IPR001967">
    <property type="entry name" value="Peptidase_S11_N"/>
</dbReference>
<feature type="binding site" evidence="13">
    <location>
        <position position="224"/>
    </location>
    <ligand>
        <name>substrate</name>
    </ligand>
</feature>
<dbReference type="GO" id="GO:0006508">
    <property type="term" value="P:proteolysis"/>
    <property type="evidence" value="ECO:0007669"/>
    <property type="project" value="UniProtKB-KW"/>
</dbReference>
<dbReference type="AlphaFoldDB" id="A0A151B7U4"/>
<evidence type="ECO:0000256" key="7">
    <source>
        <dbReference type="ARBA" id="ARBA00022801"/>
    </source>
</evidence>
<dbReference type="InterPro" id="IPR012338">
    <property type="entry name" value="Beta-lactam/transpept-like"/>
</dbReference>
<keyword evidence="9" id="KW-0573">Peptidoglycan synthesis</keyword>
<accession>A0A151B7U4</accession>
<evidence type="ECO:0000256" key="12">
    <source>
        <dbReference type="PIRSR" id="PIRSR618044-1"/>
    </source>
</evidence>